<reference evidence="2 3" key="1">
    <citation type="journal article" date="2009" name="Proc. Natl. Acad. Sci. U.S.A.">
        <title>Hamiltonella defensa, genome evolution of protective bacterial endosymbiont from pathogenic ancestors.</title>
        <authorList>
            <person name="Degnan P.H."/>
            <person name="Yu Y."/>
            <person name="Sisneros N."/>
            <person name="Wing R.A."/>
            <person name="Moran N.A."/>
        </authorList>
    </citation>
    <scope>NUCLEOTIDE SEQUENCE [LARGE SCALE GENOMIC DNA]</scope>
    <source>
        <strain evidence="3">5AT</strain>
    </source>
</reference>
<dbReference type="InterPro" id="IPR003010">
    <property type="entry name" value="C-N_Hydrolase"/>
</dbReference>
<dbReference type="Proteomes" id="UP000002334">
    <property type="component" value="Chromosome"/>
</dbReference>
<dbReference type="KEGG" id="hde:HDEF_1463"/>
<dbReference type="RefSeq" id="WP_015873862.1">
    <property type="nucleotide sequence ID" value="NC_012751.1"/>
</dbReference>
<dbReference type="eggNOG" id="COG0388">
    <property type="taxonomic scope" value="Bacteria"/>
</dbReference>
<dbReference type="Gene3D" id="3.60.110.10">
    <property type="entry name" value="Carbon-nitrogen hydrolase"/>
    <property type="match status" value="1"/>
</dbReference>
<dbReference type="Pfam" id="PF00795">
    <property type="entry name" value="CN_hydrolase"/>
    <property type="match status" value="1"/>
</dbReference>
<proteinExistence type="predicted"/>
<evidence type="ECO:0000259" key="1">
    <source>
        <dbReference type="PROSITE" id="PS50263"/>
    </source>
</evidence>
<evidence type="ECO:0000313" key="3">
    <source>
        <dbReference type="Proteomes" id="UP000002334"/>
    </source>
</evidence>
<evidence type="ECO:0000313" key="2">
    <source>
        <dbReference type="EMBL" id="ACQ68089.1"/>
    </source>
</evidence>
<dbReference type="GeneID" id="66261120"/>
<dbReference type="PROSITE" id="PS50263">
    <property type="entry name" value="CN_HYDROLASE"/>
    <property type="match status" value="1"/>
</dbReference>
<protein>
    <recommendedName>
        <fullName evidence="1">CN hydrolase domain-containing protein</fullName>
    </recommendedName>
</protein>
<dbReference type="SUPFAM" id="SSF56317">
    <property type="entry name" value="Carbon-nitrogen hydrolase"/>
    <property type="match status" value="1"/>
</dbReference>
<sequence length="70" mass="7586">MLKIALSQISAILGDKEKNLFHIKSLCQKAADNKADFICFPEMATTGYTPALLGTKLWSPSEARGGETDV</sequence>
<keyword evidence="3" id="KW-1185">Reference proteome</keyword>
<dbReference type="HOGENOM" id="CLU_2752228_0_0_6"/>
<feature type="domain" description="CN hydrolase" evidence="1">
    <location>
        <begin position="2"/>
        <end position="70"/>
    </location>
</feature>
<organism evidence="2 3">
    <name type="scientific">Hamiltonella defensa subsp. Acyrthosiphon pisum (strain 5AT)</name>
    <dbReference type="NCBI Taxonomy" id="572265"/>
    <lineage>
        <taxon>Bacteria</taxon>
        <taxon>Pseudomonadati</taxon>
        <taxon>Pseudomonadota</taxon>
        <taxon>Gammaproteobacteria</taxon>
        <taxon>Enterobacterales</taxon>
        <taxon>Enterobacteriaceae</taxon>
        <taxon>aphid secondary symbionts</taxon>
        <taxon>Candidatus Williamhamiltonella</taxon>
    </lineage>
</organism>
<dbReference type="AlphaFoldDB" id="C4K696"/>
<gene>
    <name evidence="2" type="ordered locus">HDEF_1463</name>
</gene>
<dbReference type="EMBL" id="CP001277">
    <property type="protein sequence ID" value="ACQ68089.1"/>
    <property type="molecule type" value="Genomic_DNA"/>
</dbReference>
<name>C4K696_HAMD5</name>
<dbReference type="STRING" id="572265.HDEF_1463"/>
<accession>C4K696</accession>
<dbReference type="InterPro" id="IPR036526">
    <property type="entry name" value="C-N_Hydrolase_sf"/>
</dbReference>